<evidence type="ECO:0000313" key="8">
    <source>
        <dbReference type="EMBL" id="KAG7090377.1"/>
    </source>
</evidence>
<sequence length="199" mass="20895">MPSFEAPTNASNEPKSSGETPVEGLEKTEKVGNTEAEVLRGPKLVVVCVAFSLAFFLIALDQTILSTALPSIASDFDAVSELSWIASGYFLPQAAFMLFFGKVLAFTSPNVVLLVSIAIFELGSLLSALSPTIFALIFGRVISGIGASALFIAVMSLIARITTLKQRPLMMSIIGAVFAASSLGGPVIGGAFSDNITWR</sequence>
<dbReference type="OrthoDB" id="10021397at2759"/>
<reference evidence="8" key="1">
    <citation type="journal article" date="2021" name="Genome Biol. Evol.">
        <title>The assembled and annotated genome of the fairy-ring fungus Marasmius oreades.</title>
        <authorList>
            <person name="Hiltunen M."/>
            <person name="Ament-Velasquez S.L."/>
            <person name="Johannesson H."/>
        </authorList>
    </citation>
    <scope>NUCLEOTIDE SEQUENCE</scope>
    <source>
        <strain evidence="8">03SP1</strain>
    </source>
</reference>
<comment type="subcellular location">
    <subcellularLocation>
        <location evidence="1">Membrane</location>
        <topology evidence="1">Multi-pass membrane protein</topology>
    </subcellularLocation>
</comment>
<evidence type="ECO:0000256" key="6">
    <source>
        <dbReference type="SAM" id="Phobius"/>
    </source>
</evidence>
<dbReference type="GO" id="GO:0005886">
    <property type="term" value="C:plasma membrane"/>
    <property type="evidence" value="ECO:0007669"/>
    <property type="project" value="TreeGrafter"/>
</dbReference>
<dbReference type="GO" id="GO:0022857">
    <property type="term" value="F:transmembrane transporter activity"/>
    <property type="evidence" value="ECO:0007669"/>
    <property type="project" value="InterPro"/>
</dbReference>
<feature type="transmembrane region" description="Helical" evidence="6">
    <location>
        <begin position="135"/>
        <end position="157"/>
    </location>
</feature>
<dbReference type="PANTHER" id="PTHR23501">
    <property type="entry name" value="MAJOR FACILITATOR SUPERFAMILY"/>
    <property type="match status" value="1"/>
</dbReference>
<comment type="caution">
    <text evidence="8">The sequence shown here is derived from an EMBL/GenBank/DDBJ whole genome shotgun (WGS) entry which is preliminary data.</text>
</comment>
<dbReference type="AlphaFoldDB" id="A0A9P7UQ64"/>
<evidence type="ECO:0000256" key="2">
    <source>
        <dbReference type="ARBA" id="ARBA00022692"/>
    </source>
</evidence>
<name>A0A9P7UQ64_9AGAR</name>
<dbReference type="PROSITE" id="PS50850">
    <property type="entry name" value="MFS"/>
    <property type="match status" value="1"/>
</dbReference>
<dbReference type="Gene3D" id="1.20.1720.10">
    <property type="entry name" value="Multidrug resistance protein D"/>
    <property type="match status" value="1"/>
</dbReference>
<keyword evidence="9" id="KW-1185">Reference proteome</keyword>
<dbReference type="PRINTS" id="PR01036">
    <property type="entry name" value="TCRTETB"/>
</dbReference>
<evidence type="ECO:0000313" key="9">
    <source>
        <dbReference type="Proteomes" id="UP001049176"/>
    </source>
</evidence>
<feature type="transmembrane region" description="Helical" evidence="6">
    <location>
        <begin position="84"/>
        <end position="104"/>
    </location>
</feature>
<proteinExistence type="predicted"/>
<feature type="compositionally biased region" description="Polar residues" evidence="5">
    <location>
        <begin position="1"/>
        <end position="19"/>
    </location>
</feature>
<keyword evidence="2 6" id="KW-0812">Transmembrane</keyword>
<protein>
    <recommendedName>
        <fullName evidence="7">Major facilitator superfamily (MFS) profile domain-containing protein</fullName>
    </recommendedName>
</protein>
<dbReference type="EMBL" id="CM032186">
    <property type="protein sequence ID" value="KAG7090377.1"/>
    <property type="molecule type" value="Genomic_DNA"/>
</dbReference>
<dbReference type="RefSeq" id="XP_043006847.1">
    <property type="nucleotide sequence ID" value="XM_043154392.1"/>
</dbReference>
<evidence type="ECO:0000259" key="7">
    <source>
        <dbReference type="PROSITE" id="PS50850"/>
    </source>
</evidence>
<feature type="domain" description="Major facilitator superfamily (MFS) profile" evidence="7">
    <location>
        <begin position="47"/>
        <end position="199"/>
    </location>
</feature>
<accession>A0A9P7UQ64</accession>
<feature type="transmembrane region" description="Helical" evidence="6">
    <location>
        <begin position="169"/>
        <end position="192"/>
    </location>
</feature>
<evidence type="ECO:0000256" key="5">
    <source>
        <dbReference type="SAM" id="MobiDB-lite"/>
    </source>
</evidence>
<dbReference type="KEGG" id="more:E1B28_009496"/>
<dbReference type="PANTHER" id="PTHR23501:SF198">
    <property type="entry name" value="AZOLE RESISTANCE PROTEIN 1-RELATED"/>
    <property type="match status" value="1"/>
</dbReference>
<dbReference type="GeneID" id="66078572"/>
<feature type="region of interest" description="Disordered" evidence="5">
    <location>
        <begin position="1"/>
        <end position="27"/>
    </location>
</feature>
<dbReference type="Pfam" id="PF07690">
    <property type="entry name" value="MFS_1"/>
    <property type="match status" value="1"/>
</dbReference>
<dbReference type="InterPro" id="IPR011701">
    <property type="entry name" value="MFS"/>
</dbReference>
<dbReference type="InterPro" id="IPR036259">
    <property type="entry name" value="MFS_trans_sf"/>
</dbReference>
<organism evidence="8 9">
    <name type="scientific">Marasmius oreades</name>
    <name type="common">fairy-ring Marasmius</name>
    <dbReference type="NCBI Taxonomy" id="181124"/>
    <lineage>
        <taxon>Eukaryota</taxon>
        <taxon>Fungi</taxon>
        <taxon>Dikarya</taxon>
        <taxon>Basidiomycota</taxon>
        <taxon>Agaricomycotina</taxon>
        <taxon>Agaricomycetes</taxon>
        <taxon>Agaricomycetidae</taxon>
        <taxon>Agaricales</taxon>
        <taxon>Marasmiineae</taxon>
        <taxon>Marasmiaceae</taxon>
        <taxon>Marasmius</taxon>
    </lineage>
</organism>
<dbReference type="InterPro" id="IPR020846">
    <property type="entry name" value="MFS_dom"/>
</dbReference>
<dbReference type="Proteomes" id="UP001049176">
    <property type="component" value="Chromosome 6"/>
</dbReference>
<gene>
    <name evidence="8" type="ORF">E1B28_009496</name>
</gene>
<evidence type="ECO:0000256" key="4">
    <source>
        <dbReference type="ARBA" id="ARBA00023136"/>
    </source>
</evidence>
<feature type="transmembrane region" description="Helical" evidence="6">
    <location>
        <begin position="111"/>
        <end position="129"/>
    </location>
</feature>
<evidence type="ECO:0000256" key="1">
    <source>
        <dbReference type="ARBA" id="ARBA00004141"/>
    </source>
</evidence>
<feature type="transmembrane region" description="Helical" evidence="6">
    <location>
        <begin position="44"/>
        <end position="64"/>
    </location>
</feature>
<evidence type="ECO:0000256" key="3">
    <source>
        <dbReference type="ARBA" id="ARBA00022989"/>
    </source>
</evidence>
<dbReference type="SUPFAM" id="SSF103473">
    <property type="entry name" value="MFS general substrate transporter"/>
    <property type="match status" value="1"/>
</dbReference>
<keyword evidence="4 6" id="KW-0472">Membrane</keyword>
<keyword evidence="3 6" id="KW-1133">Transmembrane helix</keyword>